<protein>
    <recommendedName>
        <fullName evidence="5">EF-hand domain-containing protein</fullName>
    </recommendedName>
</protein>
<dbReference type="SUPFAM" id="SSF47473">
    <property type="entry name" value="EF-hand"/>
    <property type="match status" value="1"/>
</dbReference>
<dbReference type="Gene3D" id="1.10.238.10">
    <property type="entry name" value="EF-hand"/>
    <property type="match status" value="2"/>
</dbReference>
<dbReference type="InterPro" id="IPR011992">
    <property type="entry name" value="EF-hand-dom_pair"/>
</dbReference>
<evidence type="ECO:0000313" key="6">
    <source>
        <dbReference type="EMBL" id="VFU44713.1"/>
    </source>
</evidence>
<reference evidence="6" key="1">
    <citation type="submission" date="2019-03" db="EMBL/GenBank/DDBJ databases">
        <authorList>
            <person name="Mank J."/>
            <person name="Almeida P."/>
        </authorList>
    </citation>
    <scope>NUCLEOTIDE SEQUENCE</scope>
    <source>
        <strain evidence="6">78183</strain>
    </source>
</reference>
<gene>
    <name evidence="6" type="ORF">SVIM_LOCUS276249</name>
</gene>
<name>A0A6N2MA80_SALVM</name>
<dbReference type="CDD" id="cd00051">
    <property type="entry name" value="EFh"/>
    <property type="match status" value="1"/>
</dbReference>
<dbReference type="EMBL" id="CAADRP010001608">
    <property type="protein sequence ID" value="VFU44713.1"/>
    <property type="molecule type" value="Genomic_DNA"/>
</dbReference>
<keyword evidence="3" id="KW-0106">Calcium</keyword>
<accession>A0A6N2MA80</accession>
<dbReference type="InterPro" id="IPR002048">
    <property type="entry name" value="EF_hand_dom"/>
</dbReference>
<organism evidence="6">
    <name type="scientific">Salix viminalis</name>
    <name type="common">Common osier</name>
    <name type="synonym">Basket willow</name>
    <dbReference type="NCBI Taxonomy" id="40686"/>
    <lineage>
        <taxon>Eukaryota</taxon>
        <taxon>Viridiplantae</taxon>
        <taxon>Streptophyta</taxon>
        <taxon>Embryophyta</taxon>
        <taxon>Tracheophyta</taxon>
        <taxon>Spermatophyta</taxon>
        <taxon>Magnoliopsida</taxon>
        <taxon>eudicotyledons</taxon>
        <taxon>Gunneridae</taxon>
        <taxon>Pentapetalae</taxon>
        <taxon>rosids</taxon>
        <taxon>fabids</taxon>
        <taxon>Malpighiales</taxon>
        <taxon>Salicaceae</taxon>
        <taxon>Saliceae</taxon>
        <taxon>Salix</taxon>
    </lineage>
</organism>
<evidence type="ECO:0000259" key="5">
    <source>
        <dbReference type="PROSITE" id="PS50222"/>
    </source>
</evidence>
<dbReference type="PANTHER" id="PTHR10891">
    <property type="entry name" value="EF-HAND CALCIUM-BINDING DOMAIN CONTAINING PROTEIN"/>
    <property type="match status" value="1"/>
</dbReference>
<evidence type="ECO:0000256" key="3">
    <source>
        <dbReference type="ARBA" id="ARBA00022837"/>
    </source>
</evidence>
<dbReference type="PROSITE" id="PS00018">
    <property type="entry name" value="EF_HAND_1"/>
    <property type="match status" value="2"/>
</dbReference>
<dbReference type="FunFam" id="1.10.238.10:FF:000486">
    <property type="entry name" value="Probable calcium-binding protein CML44"/>
    <property type="match status" value="1"/>
</dbReference>
<dbReference type="GO" id="GO:0005509">
    <property type="term" value="F:calcium ion binding"/>
    <property type="evidence" value="ECO:0007669"/>
    <property type="project" value="InterPro"/>
</dbReference>
<proteinExistence type="predicted"/>
<feature type="domain" description="EF-hand" evidence="5">
    <location>
        <begin position="4"/>
        <end position="39"/>
    </location>
</feature>
<keyword evidence="2" id="KW-0677">Repeat</keyword>
<sequence length="251" mass="27768">MCVLKTNDLKRIFQELDKNGDGLLSAAELSWLLESIGGVHFNLQELESSLGKSCLNFDEFLLFYDSITTQGGGGNGEAVPADGQDQGCKEEDCDLVEAFKVYDSNGDGFISAEELQSMLSRLGLWDEMTGKDCRGAWTVYEEIAGLQFTNPNGSFRENSHGRPSEKTAPSYNRTGQCPFIALSLTINSVEENIQSNPIYSQEKYGMPVNADRGQRTHATGSERASQVTPIQYRRDAVTFIQLQFADACMQR</sequence>
<feature type="region of interest" description="Disordered" evidence="4">
    <location>
        <begin position="151"/>
        <end position="171"/>
    </location>
</feature>
<dbReference type="Pfam" id="PF13405">
    <property type="entry name" value="EF-hand_6"/>
    <property type="match status" value="2"/>
</dbReference>
<dbReference type="SMART" id="SM00054">
    <property type="entry name" value="EFh"/>
    <property type="match status" value="2"/>
</dbReference>
<keyword evidence="1" id="KW-0479">Metal-binding</keyword>
<dbReference type="InterPro" id="IPR039647">
    <property type="entry name" value="EF_hand_pair_protein_CML-like"/>
</dbReference>
<dbReference type="InterPro" id="IPR018247">
    <property type="entry name" value="EF_Hand_1_Ca_BS"/>
</dbReference>
<evidence type="ECO:0000256" key="4">
    <source>
        <dbReference type="SAM" id="MobiDB-lite"/>
    </source>
</evidence>
<dbReference type="PROSITE" id="PS50222">
    <property type="entry name" value="EF_HAND_2"/>
    <property type="match status" value="2"/>
</dbReference>
<evidence type="ECO:0000256" key="2">
    <source>
        <dbReference type="ARBA" id="ARBA00022737"/>
    </source>
</evidence>
<evidence type="ECO:0000256" key="1">
    <source>
        <dbReference type="ARBA" id="ARBA00022723"/>
    </source>
</evidence>
<feature type="domain" description="EF-hand" evidence="5">
    <location>
        <begin position="90"/>
        <end position="125"/>
    </location>
</feature>
<dbReference type="AlphaFoldDB" id="A0A6N2MA80"/>